<accession>A0A316VNH0</accession>
<feature type="non-terminal residue" evidence="2">
    <location>
        <position position="111"/>
    </location>
</feature>
<organism evidence="2 3">
    <name type="scientific">Meira miltonrushii</name>
    <dbReference type="NCBI Taxonomy" id="1280837"/>
    <lineage>
        <taxon>Eukaryota</taxon>
        <taxon>Fungi</taxon>
        <taxon>Dikarya</taxon>
        <taxon>Basidiomycota</taxon>
        <taxon>Ustilaginomycotina</taxon>
        <taxon>Exobasidiomycetes</taxon>
        <taxon>Exobasidiales</taxon>
        <taxon>Brachybasidiaceae</taxon>
        <taxon>Meira</taxon>
    </lineage>
</organism>
<keyword evidence="3" id="KW-1185">Reference proteome</keyword>
<dbReference type="InterPro" id="IPR036908">
    <property type="entry name" value="RlpA-like_sf"/>
</dbReference>
<sequence length="111" mass="12146">MQQDLEKRGIFSGQATWYGWSPSSMGACGGKLPQNGYYVALNAPQYGNLNAQSPMCNKQITITDGTKTTQATILDACPGDGSTCKWGSLDMSRPLFSYFNDFGLGVFNIRW</sequence>
<protein>
    <recommendedName>
        <fullName evidence="4">RlpA-like protein double-psi beta-barrel domain-containing protein</fullName>
    </recommendedName>
</protein>
<dbReference type="Gene3D" id="2.40.40.10">
    <property type="entry name" value="RlpA-like domain"/>
    <property type="match status" value="1"/>
</dbReference>
<dbReference type="PANTHER" id="PTHR31836">
    <property type="match status" value="1"/>
</dbReference>
<dbReference type="RefSeq" id="XP_025358265.1">
    <property type="nucleotide sequence ID" value="XM_025496322.1"/>
</dbReference>
<keyword evidence="1" id="KW-0732">Signal</keyword>
<evidence type="ECO:0000256" key="1">
    <source>
        <dbReference type="ARBA" id="ARBA00022729"/>
    </source>
</evidence>
<dbReference type="STRING" id="1280837.A0A316VNH0"/>
<gene>
    <name evidence="2" type="ORF">FA14DRAFT_118922</name>
</gene>
<dbReference type="CDD" id="cd22191">
    <property type="entry name" value="DPBB_RlpA_EXP_N-like"/>
    <property type="match status" value="1"/>
</dbReference>
<dbReference type="EMBL" id="KZ819602">
    <property type="protein sequence ID" value="PWN37963.1"/>
    <property type="molecule type" value="Genomic_DNA"/>
</dbReference>
<dbReference type="OrthoDB" id="623670at2759"/>
<dbReference type="InParanoid" id="A0A316VNH0"/>
<dbReference type="PROSITE" id="PS51257">
    <property type="entry name" value="PROKAR_LIPOPROTEIN"/>
    <property type="match status" value="1"/>
</dbReference>
<proteinExistence type="predicted"/>
<evidence type="ECO:0000313" key="3">
    <source>
        <dbReference type="Proteomes" id="UP000245771"/>
    </source>
</evidence>
<evidence type="ECO:0008006" key="4">
    <source>
        <dbReference type="Google" id="ProtNLM"/>
    </source>
</evidence>
<dbReference type="PANTHER" id="PTHR31836:SF28">
    <property type="entry name" value="SRCR DOMAIN-CONTAINING PROTEIN-RELATED"/>
    <property type="match status" value="1"/>
</dbReference>
<dbReference type="InterPro" id="IPR051477">
    <property type="entry name" value="Expansin_CellWall"/>
</dbReference>
<dbReference type="GeneID" id="37018103"/>
<dbReference type="SUPFAM" id="SSF50685">
    <property type="entry name" value="Barwin-like endoglucanases"/>
    <property type="match status" value="1"/>
</dbReference>
<name>A0A316VNH0_9BASI</name>
<dbReference type="AlphaFoldDB" id="A0A316VNH0"/>
<reference evidence="2 3" key="1">
    <citation type="journal article" date="2018" name="Mol. Biol. Evol.">
        <title>Broad Genomic Sampling Reveals a Smut Pathogenic Ancestry of the Fungal Clade Ustilaginomycotina.</title>
        <authorList>
            <person name="Kijpornyongpan T."/>
            <person name="Mondo S.J."/>
            <person name="Barry K."/>
            <person name="Sandor L."/>
            <person name="Lee J."/>
            <person name="Lipzen A."/>
            <person name="Pangilinan J."/>
            <person name="LaButti K."/>
            <person name="Hainaut M."/>
            <person name="Henrissat B."/>
            <person name="Grigoriev I.V."/>
            <person name="Spatafora J.W."/>
            <person name="Aime M.C."/>
        </authorList>
    </citation>
    <scope>NUCLEOTIDE SEQUENCE [LARGE SCALE GENOMIC DNA]</scope>
    <source>
        <strain evidence="2 3">MCA 3882</strain>
    </source>
</reference>
<evidence type="ECO:0000313" key="2">
    <source>
        <dbReference type="EMBL" id="PWN37963.1"/>
    </source>
</evidence>
<dbReference type="Proteomes" id="UP000245771">
    <property type="component" value="Unassembled WGS sequence"/>
</dbReference>